<protein>
    <submittedName>
        <fullName evidence="1">Uncharacterized protein</fullName>
    </submittedName>
</protein>
<dbReference type="AlphaFoldDB" id="A0A3P6D6L1"/>
<name>A0A3P6D6L1_BRAOL</name>
<evidence type="ECO:0000313" key="1">
    <source>
        <dbReference type="EMBL" id="VDD21708.1"/>
    </source>
</evidence>
<dbReference type="EMBL" id="LR031874">
    <property type="protein sequence ID" value="VDD21708.1"/>
    <property type="molecule type" value="Genomic_DNA"/>
</dbReference>
<proteinExistence type="predicted"/>
<organism evidence="1">
    <name type="scientific">Brassica oleracea</name>
    <name type="common">Wild cabbage</name>
    <dbReference type="NCBI Taxonomy" id="3712"/>
    <lineage>
        <taxon>Eukaryota</taxon>
        <taxon>Viridiplantae</taxon>
        <taxon>Streptophyta</taxon>
        <taxon>Embryophyta</taxon>
        <taxon>Tracheophyta</taxon>
        <taxon>Spermatophyta</taxon>
        <taxon>Magnoliopsida</taxon>
        <taxon>eudicotyledons</taxon>
        <taxon>Gunneridae</taxon>
        <taxon>Pentapetalae</taxon>
        <taxon>rosids</taxon>
        <taxon>malvids</taxon>
        <taxon>Brassicales</taxon>
        <taxon>Brassicaceae</taxon>
        <taxon>Brassiceae</taxon>
        <taxon>Brassica</taxon>
    </lineage>
</organism>
<gene>
    <name evidence="1" type="ORF">BOLC2T07972H</name>
</gene>
<accession>A0A3P6D6L1</accession>
<sequence>MKIRDIRTHRSEVHPLHVMAYRAGTRVPSGVRAETVVRGSEVEADCLGFLSSSRRGAGEKMYGGYMEESNVWWVWWFRRDDKRERFKRGVQTR</sequence>
<reference evidence="1" key="1">
    <citation type="submission" date="2018-11" db="EMBL/GenBank/DDBJ databases">
        <authorList>
            <consortium name="Genoscope - CEA"/>
            <person name="William W."/>
        </authorList>
    </citation>
    <scope>NUCLEOTIDE SEQUENCE</scope>
</reference>